<dbReference type="Proteomes" id="UP000214684">
    <property type="component" value="Unassembled WGS sequence"/>
</dbReference>
<accession>A0A227PI52</accession>
<proteinExistence type="predicted"/>
<keyword evidence="2" id="KW-1185">Reference proteome</keyword>
<reference evidence="1 2" key="1">
    <citation type="submission" date="2016-11" db="EMBL/GenBank/DDBJ databases">
        <title>Whole genomes of Flavobacteriaceae.</title>
        <authorList>
            <person name="Stine C."/>
            <person name="Li C."/>
            <person name="Tadesse D."/>
        </authorList>
    </citation>
    <scope>NUCLEOTIDE SEQUENCE [LARGE SCALE GENOMIC DNA]</scope>
    <source>
        <strain evidence="1 2">DSM 24704</strain>
    </source>
</reference>
<dbReference type="AlphaFoldDB" id="A0A227PI52"/>
<gene>
    <name evidence="1" type="ORF">B0A64_02090</name>
</gene>
<dbReference type="EMBL" id="MUGS01000002">
    <property type="protein sequence ID" value="OXG09567.1"/>
    <property type="molecule type" value="Genomic_DNA"/>
</dbReference>
<organism evidence="1 2">
    <name type="scientific">Flavobacterium araucananum</name>
    <dbReference type="NCBI Taxonomy" id="946678"/>
    <lineage>
        <taxon>Bacteria</taxon>
        <taxon>Pseudomonadati</taxon>
        <taxon>Bacteroidota</taxon>
        <taxon>Flavobacteriia</taxon>
        <taxon>Flavobacteriales</taxon>
        <taxon>Flavobacteriaceae</taxon>
        <taxon>Flavobacterium</taxon>
    </lineage>
</organism>
<evidence type="ECO:0000313" key="2">
    <source>
        <dbReference type="Proteomes" id="UP000214684"/>
    </source>
</evidence>
<name>A0A227PI52_9FLAO</name>
<comment type="caution">
    <text evidence="1">The sequence shown here is derived from an EMBL/GenBank/DDBJ whole genome shotgun (WGS) entry which is preliminary data.</text>
</comment>
<protein>
    <submittedName>
        <fullName evidence="1">Uncharacterized protein</fullName>
    </submittedName>
</protein>
<sequence>MELRKKNNIEKIDMQDWFENLSKEEKEEIEIGLKQVENNEFTDHEEVMEIFAKYKQTIKILNLVP</sequence>
<dbReference type="OrthoDB" id="770454at2"/>
<evidence type="ECO:0000313" key="1">
    <source>
        <dbReference type="EMBL" id="OXG09567.1"/>
    </source>
</evidence>